<protein>
    <submittedName>
        <fullName evidence="1">3482_t:CDS:1</fullName>
    </submittedName>
</protein>
<keyword evidence="2" id="KW-1185">Reference proteome</keyword>
<feature type="non-terminal residue" evidence="1">
    <location>
        <position position="1"/>
    </location>
</feature>
<comment type="caution">
    <text evidence="1">The sequence shown here is derived from an EMBL/GenBank/DDBJ whole genome shotgun (WGS) entry which is preliminary data.</text>
</comment>
<evidence type="ECO:0000313" key="2">
    <source>
        <dbReference type="Proteomes" id="UP000789920"/>
    </source>
</evidence>
<organism evidence="1 2">
    <name type="scientific">Racocetra persica</name>
    <dbReference type="NCBI Taxonomy" id="160502"/>
    <lineage>
        <taxon>Eukaryota</taxon>
        <taxon>Fungi</taxon>
        <taxon>Fungi incertae sedis</taxon>
        <taxon>Mucoromycota</taxon>
        <taxon>Glomeromycotina</taxon>
        <taxon>Glomeromycetes</taxon>
        <taxon>Diversisporales</taxon>
        <taxon>Gigasporaceae</taxon>
        <taxon>Racocetra</taxon>
    </lineage>
</organism>
<name>A0ACA9SIV3_9GLOM</name>
<dbReference type="Proteomes" id="UP000789920">
    <property type="component" value="Unassembled WGS sequence"/>
</dbReference>
<dbReference type="EMBL" id="CAJVQC010128258">
    <property type="protein sequence ID" value="CAG8840907.1"/>
    <property type="molecule type" value="Genomic_DNA"/>
</dbReference>
<reference evidence="1" key="1">
    <citation type="submission" date="2021-06" db="EMBL/GenBank/DDBJ databases">
        <authorList>
            <person name="Kallberg Y."/>
            <person name="Tangrot J."/>
            <person name="Rosling A."/>
        </authorList>
    </citation>
    <scope>NUCLEOTIDE SEQUENCE</scope>
    <source>
        <strain evidence="1">MA461A</strain>
    </source>
</reference>
<sequence length="145" mass="16241">RWTWTPPENTVIEVAAVYGSTIVIGLSTINGNVIALLRLDFDDTYALSDASHQGFYKLIHFCGIIECTTTHTDFEFVIFDSSDLVPYPLCVVGTFKPSIKLLSLKPDNYLEMLHEELLVDYSIMNVNIPESACIIGSVEMPFFLV</sequence>
<proteinExistence type="predicted"/>
<gene>
    <name evidence="1" type="ORF">RPERSI_LOCUS31629</name>
</gene>
<feature type="non-terminal residue" evidence="1">
    <location>
        <position position="145"/>
    </location>
</feature>
<accession>A0ACA9SIV3</accession>
<evidence type="ECO:0000313" key="1">
    <source>
        <dbReference type="EMBL" id="CAG8840907.1"/>
    </source>
</evidence>